<sequence>MAFTVVLTALALSVASLICSVYFLQHVGETAASPILIAWVTLSAAISYVLLCFTIITYIRQRLPQQPRKDVESPHYRISRRSIDTDTDDTITPEEVNAVNQHHSASTFYYCNSSFAAIHLNSALSTPRTPQTVIRHPQRHSSLLPPAPVTHPFPSPQLSTKLCKVSKLNLSSMRAVVVNVPSSTSRKGRKEGARKESLDKIRRATSRRIGTVPAAVGEAKA</sequence>
<reference evidence="3" key="1">
    <citation type="journal article" date="2020" name="Stud. Mycol.">
        <title>101 Dothideomycetes genomes: a test case for predicting lifestyles and emergence of pathogens.</title>
        <authorList>
            <person name="Haridas S."/>
            <person name="Albert R."/>
            <person name="Binder M."/>
            <person name="Bloem J."/>
            <person name="Labutti K."/>
            <person name="Salamov A."/>
            <person name="Andreopoulos B."/>
            <person name="Baker S."/>
            <person name="Barry K."/>
            <person name="Bills G."/>
            <person name="Bluhm B."/>
            <person name="Cannon C."/>
            <person name="Castanera R."/>
            <person name="Culley D."/>
            <person name="Daum C."/>
            <person name="Ezra D."/>
            <person name="Gonzalez J."/>
            <person name="Henrissat B."/>
            <person name="Kuo A."/>
            <person name="Liang C."/>
            <person name="Lipzen A."/>
            <person name="Lutzoni F."/>
            <person name="Magnuson J."/>
            <person name="Mondo S."/>
            <person name="Nolan M."/>
            <person name="Ohm R."/>
            <person name="Pangilinan J."/>
            <person name="Park H.-J."/>
            <person name="Ramirez L."/>
            <person name="Alfaro M."/>
            <person name="Sun H."/>
            <person name="Tritt A."/>
            <person name="Yoshinaga Y."/>
            <person name="Zwiers L.-H."/>
            <person name="Turgeon B."/>
            <person name="Goodwin S."/>
            <person name="Spatafora J."/>
            <person name="Crous P."/>
            <person name="Grigoriev I."/>
        </authorList>
    </citation>
    <scope>NUCLEOTIDE SEQUENCE</scope>
    <source>
        <strain evidence="3">ATCC 36951</strain>
    </source>
</reference>
<protein>
    <submittedName>
        <fullName evidence="3">Uncharacterized protein</fullName>
    </submittedName>
</protein>
<evidence type="ECO:0000256" key="2">
    <source>
        <dbReference type="SAM" id="Phobius"/>
    </source>
</evidence>
<dbReference type="Proteomes" id="UP000799537">
    <property type="component" value="Unassembled WGS sequence"/>
</dbReference>
<evidence type="ECO:0000256" key="1">
    <source>
        <dbReference type="SAM" id="MobiDB-lite"/>
    </source>
</evidence>
<name>A0A6A6CMM0_ZASCE</name>
<dbReference type="RefSeq" id="XP_033668762.1">
    <property type="nucleotide sequence ID" value="XM_033812479.1"/>
</dbReference>
<dbReference type="InterPro" id="IPR018247">
    <property type="entry name" value="EF_Hand_1_Ca_BS"/>
</dbReference>
<keyword evidence="4" id="KW-1185">Reference proteome</keyword>
<organism evidence="3 4">
    <name type="scientific">Zasmidium cellare ATCC 36951</name>
    <dbReference type="NCBI Taxonomy" id="1080233"/>
    <lineage>
        <taxon>Eukaryota</taxon>
        <taxon>Fungi</taxon>
        <taxon>Dikarya</taxon>
        <taxon>Ascomycota</taxon>
        <taxon>Pezizomycotina</taxon>
        <taxon>Dothideomycetes</taxon>
        <taxon>Dothideomycetidae</taxon>
        <taxon>Mycosphaerellales</taxon>
        <taxon>Mycosphaerellaceae</taxon>
        <taxon>Zasmidium</taxon>
    </lineage>
</organism>
<proteinExistence type="predicted"/>
<gene>
    <name evidence="3" type="ORF">M409DRAFT_53825</name>
</gene>
<feature type="region of interest" description="Disordered" evidence="1">
    <location>
        <begin position="180"/>
        <end position="221"/>
    </location>
</feature>
<dbReference type="EMBL" id="ML993592">
    <property type="protein sequence ID" value="KAF2167873.1"/>
    <property type="molecule type" value="Genomic_DNA"/>
</dbReference>
<keyword evidence="2" id="KW-0472">Membrane</keyword>
<evidence type="ECO:0000313" key="3">
    <source>
        <dbReference type="EMBL" id="KAF2167873.1"/>
    </source>
</evidence>
<dbReference type="PROSITE" id="PS00018">
    <property type="entry name" value="EF_HAND_1"/>
    <property type="match status" value="1"/>
</dbReference>
<keyword evidence="2" id="KW-1133">Transmembrane helix</keyword>
<feature type="compositionally biased region" description="Basic and acidic residues" evidence="1">
    <location>
        <begin position="190"/>
        <end position="202"/>
    </location>
</feature>
<keyword evidence="2" id="KW-0812">Transmembrane</keyword>
<feature type="transmembrane region" description="Helical" evidence="2">
    <location>
        <begin position="35"/>
        <end position="59"/>
    </location>
</feature>
<dbReference type="AlphaFoldDB" id="A0A6A6CMM0"/>
<evidence type="ECO:0000313" key="4">
    <source>
        <dbReference type="Proteomes" id="UP000799537"/>
    </source>
</evidence>
<dbReference type="GeneID" id="54565751"/>
<accession>A0A6A6CMM0</accession>